<dbReference type="Pfam" id="PF03109">
    <property type="entry name" value="ABC1"/>
    <property type="match status" value="1"/>
</dbReference>
<evidence type="ECO:0000313" key="3">
    <source>
        <dbReference type="EMBL" id="CAD7230764.1"/>
    </source>
</evidence>
<dbReference type="EMBL" id="OB662934">
    <property type="protein sequence ID" value="CAD7230764.1"/>
    <property type="molecule type" value="Genomic_DNA"/>
</dbReference>
<proteinExistence type="inferred from homology"/>
<sequence length="455" mass="52885">MIPDPVSWRHKVKYQLRWMLDKKSDICDTTEELAHEEAPTDEEVIQITEQTKVRVYLRAFLRLLVIIFKFMPAVVTYPMTFLGKEREDQWWDIFISCIENCGPVFIKFGQWIGARCDLFPQACFRMLRLQDRAITHPWEETEQTLRVVFGDKWRDIFEEFEEQPIGSGCVAQVYRARVNNSFLPTRFRHECRRWEIFPDDMPSYTDVAIKVLHPKVKYYFMIDVLLLRIISKGLERFYPWSKDIIPESSINTFETLMAKQSNIPELESWVEMTTPEDASSSPWVHDIVILDSGIVTSFKEEVKESFKACFRTLLTNNGYEFAEIIMDHSKETLSEEAKLTFKEDMADFIDECWHTIEAGGSVMGPMLVQLFERLRFHQIFMDNDFSAIIMSFIIAEGMGRSLHPGPDILSRARPFIHRPDLKSDGLRNSGLDASGAAYSPIPTLPQAIICRGNLT</sequence>
<dbReference type="InterPro" id="IPR052402">
    <property type="entry name" value="ADCK_kinase"/>
</dbReference>
<dbReference type="AlphaFoldDB" id="A0A7R8WKH8"/>
<accession>A0A7R8WKH8</accession>
<dbReference type="PANTHER" id="PTHR45890">
    <property type="entry name" value="AARF DOMAIN CONTAINING KINASE 2 (PREDICTED)"/>
    <property type="match status" value="1"/>
</dbReference>
<evidence type="ECO:0000256" key="1">
    <source>
        <dbReference type="ARBA" id="ARBA00009670"/>
    </source>
</evidence>
<feature type="domain" description="ABC1 atypical kinase-like" evidence="2">
    <location>
        <begin position="128"/>
        <end position="180"/>
    </location>
</feature>
<name>A0A7R8WKH8_9CRUS</name>
<protein>
    <recommendedName>
        <fullName evidence="2">ABC1 atypical kinase-like domain-containing protein</fullName>
    </recommendedName>
</protein>
<dbReference type="PANTHER" id="PTHR45890:SF1">
    <property type="entry name" value="AARF DOMAIN CONTAINING KINASE 2"/>
    <property type="match status" value="1"/>
</dbReference>
<dbReference type="SUPFAM" id="SSF56112">
    <property type="entry name" value="Protein kinase-like (PK-like)"/>
    <property type="match status" value="1"/>
</dbReference>
<dbReference type="OrthoDB" id="427480at2759"/>
<comment type="similarity">
    <text evidence="1">Belongs to the protein kinase superfamily. ADCK protein kinase family.</text>
</comment>
<dbReference type="InterPro" id="IPR004147">
    <property type="entry name" value="ABC1_dom"/>
</dbReference>
<gene>
    <name evidence="3" type="ORF">CTOB1V02_LOCUS8620</name>
</gene>
<evidence type="ECO:0000259" key="2">
    <source>
        <dbReference type="Pfam" id="PF03109"/>
    </source>
</evidence>
<dbReference type="InterPro" id="IPR011009">
    <property type="entry name" value="Kinase-like_dom_sf"/>
</dbReference>
<reference evidence="3" key="1">
    <citation type="submission" date="2020-11" db="EMBL/GenBank/DDBJ databases">
        <authorList>
            <person name="Tran Van P."/>
        </authorList>
    </citation>
    <scope>NUCLEOTIDE SEQUENCE</scope>
</reference>
<organism evidence="3">
    <name type="scientific">Cyprideis torosa</name>
    <dbReference type="NCBI Taxonomy" id="163714"/>
    <lineage>
        <taxon>Eukaryota</taxon>
        <taxon>Metazoa</taxon>
        <taxon>Ecdysozoa</taxon>
        <taxon>Arthropoda</taxon>
        <taxon>Crustacea</taxon>
        <taxon>Oligostraca</taxon>
        <taxon>Ostracoda</taxon>
        <taxon>Podocopa</taxon>
        <taxon>Podocopida</taxon>
        <taxon>Cytherocopina</taxon>
        <taxon>Cytheroidea</taxon>
        <taxon>Cytherideidae</taxon>
        <taxon>Cyprideis</taxon>
    </lineage>
</organism>